<protein>
    <submittedName>
        <fullName evidence="1">Uncharacterized protein</fullName>
    </submittedName>
</protein>
<dbReference type="EMBL" id="AZFA01000006">
    <property type="protein sequence ID" value="KRL67383.1"/>
    <property type="molecule type" value="Genomic_DNA"/>
</dbReference>
<evidence type="ECO:0000313" key="1">
    <source>
        <dbReference type="EMBL" id="KRL67383.1"/>
    </source>
</evidence>
<dbReference type="Gene3D" id="3.20.20.60">
    <property type="entry name" value="Phosphoenolpyruvate-binding domains"/>
    <property type="match status" value="1"/>
</dbReference>
<dbReference type="eggNOG" id="ENOG5030JEC">
    <property type="taxonomic scope" value="Bacteria"/>
</dbReference>
<dbReference type="SUPFAM" id="SSF51621">
    <property type="entry name" value="Phosphoenolpyruvate/pyruvate domain"/>
    <property type="match status" value="1"/>
</dbReference>
<dbReference type="OrthoDB" id="2294683at2"/>
<dbReference type="PATRIC" id="fig|1423815.3.peg.2025"/>
<sequence length="226" mass="24592">MSARLVPAASNALMLKHLASEGFDSVYLDNRLLSTQLLGTRDTALLSASLYLHYVQTLSASTSMNVIADLCLDETADFSCQLTALKNSGCTAVVVSDAGITNTTLLNQVLLNISKAFPTDELELIVKLEGFVKYGLNELETRIGIAKDNGIDHIIISNITDDDLVIIKAVQNTAVISLIIDNAKISYYSARQFNPKFILDTYHVYQGLVQSAGSISRNMILKLFIG</sequence>
<dbReference type="RefSeq" id="WP_010625242.1">
    <property type="nucleotide sequence ID" value="NZ_AZFA01000006.1"/>
</dbReference>
<dbReference type="GO" id="GO:0003824">
    <property type="term" value="F:catalytic activity"/>
    <property type="evidence" value="ECO:0007669"/>
    <property type="project" value="InterPro"/>
</dbReference>
<comment type="caution">
    <text evidence="1">The sequence shown here is derived from an EMBL/GenBank/DDBJ whole genome shotgun (WGS) entry which is preliminary data.</text>
</comment>
<gene>
    <name evidence="1" type="ORF">FC27_GL001974</name>
</gene>
<dbReference type="Proteomes" id="UP000051647">
    <property type="component" value="Unassembled WGS sequence"/>
</dbReference>
<dbReference type="STRING" id="1423815.FC27_GL001974"/>
<accession>A0A0R1SDV6</accession>
<keyword evidence="2" id="KW-1185">Reference proteome</keyword>
<name>A0A0R1SDV6_9LACO</name>
<reference evidence="1 2" key="1">
    <citation type="journal article" date="2015" name="Genome Announc.">
        <title>Expanding the biotechnology potential of lactobacilli through comparative genomics of 213 strains and associated genera.</title>
        <authorList>
            <person name="Sun Z."/>
            <person name="Harris H.M."/>
            <person name="McCann A."/>
            <person name="Guo C."/>
            <person name="Argimon S."/>
            <person name="Zhang W."/>
            <person name="Yang X."/>
            <person name="Jeffery I.B."/>
            <person name="Cooney J.C."/>
            <person name="Kagawa T.F."/>
            <person name="Liu W."/>
            <person name="Song Y."/>
            <person name="Salvetti E."/>
            <person name="Wrobel A."/>
            <person name="Rasinkangas P."/>
            <person name="Parkhill J."/>
            <person name="Rea M.C."/>
            <person name="O'Sullivan O."/>
            <person name="Ritari J."/>
            <person name="Douillard F.P."/>
            <person name="Paul Ross R."/>
            <person name="Yang R."/>
            <person name="Briner A.E."/>
            <person name="Felis G.E."/>
            <person name="de Vos W.M."/>
            <person name="Barrangou R."/>
            <person name="Klaenhammer T.R."/>
            <person name="Caufield P.W."/>
            <person name="Cui Y."/>
            <person name="Zhang H."/>
            <person name="O'Toole P.W."/>
        </authorList>
    </citation>
    <scope>NUCLEOTIDE SEQUENCE [LARGE SCALE GENOMIC DNA]</scope>
    <source>
        <strain evidence="1 2">DSM 14857</strain>
    </source>
</reference>
<evidence type="ECO:0000313" key="2">
    <source>
        <dbReference type="Proteomes" id="UP000051647"/>
    </source>
</evidence>
<dbReference type="AlphaFoldDB" id="A0A0R1SDV6"/>
<organism evidence="1 2">
    <name type="scientific">Companilactobacillus versmoldensis DSM 14857 = KCTC 3814</name>
    <dbReference type="NCBI Taxonomy" id="1423815"/>
    <lineage>
        <taxon>Bacteria</taxon>
        <taxon>Bacillati</taxon>
        <taxon>Bacillota</taxon>
        <taxon>Bacilli</taxon>
        <taxon>Lactobacillales</taxon>
        <taxon>Lactobacillaceae</taxon>
        <taxon>Companilactobacillus</taxon>
    </lineage>
</organism>
<dbReference type="InterPro" id="IPR040442">
    <property type="entry name" value="Pyrv_kinase-like_dom_sf"/>
</dbReference>
<proteinExistence type="predicted"/>
<dbReference type="InterPro" id="IPR015813">
    <property type="entry name" value="Pyrv/PenolPyrv_kinase-like_dom"/>
</dbReference>